<gene>
    <name evidence="1" type="ORF">VNO77_36553</name>
</gene>
<accession>A0AAN9PUD7</accession>
<sequence length="100" mass="11311">MRLIAESYLPTSKIGIHVDYPNLGTPKEKIFQYLLDTDVLAGDNNNDRVCLYFVGLTRMNGLNSSSTKPKNAQAHHCLMKADKEMMLRKIQNVKTHITCS</sequence>
<comment type="caution">
    <text evidence="1">The sequence shown here is derived from an EMBL/GenBank/DDBJ whole genome shotgun (WGS) entry which is preliminary data.</text>
</comment>
<keyword evidence="2" id="KW-1185">Reference proteome</keyword>
<dbReference type="AlphaFoldDB" id="A0AAN9PUD7"/>
<name>A0AAN9PUD7_CANGL</name>
<organism evidence="1 2">
    <name type="scientific">Canavalia gladiata</name>
    <name type="common">Sword bean</name>
    <name type="synonym">Dolichos gladiatus</name>
    <dbReference type="NCBI Taxonomy" id="3824"/>
    <lineage>
        <taxon>Eukaryota</taxon>
        <taxon>Viridiplantae</taxon>
        <taxon>Streptophyta</taxon>
        <taxon>Embryophyta</taxon>
        <taxon>Tracheophyta</taxon>
        <taxon>Spermatophyta</taxon>
        <taxon>Magnoliopsida</taxon>
        <taxon>eudicotyledons</taxon>
        <taxon>Gunneridae</taxon>
        <taxon>Pentapetalae</taxon>
        <taxon>rosids</taxon>
        <taxon>fabids</taxon>
        <taxon>Fabales</taxon>
        <taxon>Fabaceae</taxon>
        <taxon>Papilionoideae</taxon>
        <taxon>50 kb inversion clade</taxon>
        <taxon>NPAAA clade</taxon>
        <taxon>indigoferoid/millettioid clade</taxon>
        <taxon>Phaseoleae</taxon>
        <taxon>Canavalia</taxon>
    </lineage>
</organism>
<reference evidence="1 2" key="1">
    <citation type="submission" date="2024-01" db="EMBL/GenBank/DDBJ databases">
        <title>The genomes of 5 underutilized Papilionoideae crops provide insights into root nodulation and disease resistanc.</title>
        <authorList>
            <person name="Jiang F."/>
        </authorList>
    </citation>
    <scope>NUCLEOTIDE SEQUENCE [LARGE SCALE GENOMIC DNA]</scope>
    <source>
        <strain evidence="1">LVBAO_FW01</strain>
        <tissue evidence="1">Leaves</tissue>
    </source>
</reference>
<evidence type="ECO:0000313" key="1">
    <source>
        <dbReference type="EMBL" id="KAK7312590.1"/>
    </source>
</evidence>
<protein>
    <submittedName>
        <fullName evidence="1">Uncharacterized protein</fullName>
    </submittedName>
</protein>
<evidence type="ECO:0000313" key="2">
    <source>
        <dbReference type="Proteomes" id="UP001367508"/>
    </source>
</evidence>
<proteinExistence type="predicted"/>
<dbReference type="Proteomes" id="UP001367508">
    <property type="component" value="Unassembled WGS sequence"/>
</dbReference>
<dbReference type="EMBL" id="JAYMYQ010000009">
    <property type="protein sequence ID" value="KAK7312590.1"/>
    <property type="molecule type" value="Genomic_DNA"/>
</dbReference>